<reference evidence="1" key="1">
    <citation type="submission" date="2018-01" db="EMBL/GenBank/DDBJ databases">
        <title>An insight into the sialome of Amazonian anophelines.</title>
        <authorList>
            <person name="Ribeiro J.M."/>
            <person name="Scarpassa V."/>
            <person name="Calvo E."/>
        </authorList>
    </citation>
    <scope>NUCLEOTIDE SEQUENCE</scope>
    <source>
        <tissue evidence="1">Salivary glands</tissue>
    </source>
</reference>
<proteinExistence type="predicted"/>
<evidence type="ECO:0000313" key="1">
    <source>
        <dbReference type="EMBL" id="MBW47132.1"/>
    </source>
</evidence>
<sequence length="189" mass="21819">MARQGQWKYPPPPASLLVFVCKTMAQQWPIGDRHRFERCVCHTRLAMPPPFSVWLFFIFRLVWTLPPKRAVLKFSPKLQPLVQNENEPRAGGKTMEQPWCRLSPRNQERSRKTFAGKSTTINQHPPVCRRDATLDFHLIIHLVSMPVRFQFTIKSGPRGYLKPVILAAHCRSPRCSSLLISSLYARASE</sequence>
<accession>A0A2M4B2D5</accession>
<name>A0A2M4B2D5_9DIPT</name>
<dbReference type="EMBL" id="GGFK01013811">
    <property type="protein sequence ID" value="MBW47132.1"/>
    <property type="molecule type" value="Transcribed_RNA"/>
</dbReference>
<dbReference type="AlphaFoldDB" id="A0A2M4B2D5"/>
<organism evidence="1">
    <name type="scientific">Anopheles triannulatus</name>
    <dbReference type="NCBI Taxonomy" id="58253"/>
    <lineage>
        <taxon>Eukaryota</taxon>
        <taxon>Metazoa</taxon>
        <taxon>Ecdysozoa</taxon>
        <taxon>Arthropoda</taxon>
        <taxon>Hexapoda</taxon>
        <taxon>Insecta</taxon>
        <taxon>Pterygota</taxon>
        <taxon>Neoptera</taxon>
        <taxon>Endopterygota</taxon>
        <taxon>Diptera</taxon>
        <taxon>Nematocera</taxon>
        <taxon>Culicoidea</taxon>
        <taxon>Culicidae</taxon>
        <taxon>Anophelinae</taxon>
        <taxon>Anopheles</taxon>
    </lineage>
</organism>
<protein>
    <submittedName>
        <fullName evidence="1">Putative secreted protein</fullName>
    </submittedName>
</protein>